<evidence type="ECO:0000256" key="1">
    <source>
        <dbReference type="SAM" id="Phobius"/>
    </source>
</evidence>
<keyword evidence="1" id="KW-1133">Transmembrane helix</keyword>
<dbReference type="Proteomes" id="UP000234855">
    <property type="component" value="Unassembled WGS sequence"/>
</dbReference>
<feature type="transmembrane region" description="Helical" evidence="1">
    <location>
        <begin position="153"/>
        <end position="178"/>
    </location>
</feature>
<dbReference type="AlphaFoldDB" id="A0A2N5IRF5"/>
<dbReference type="Pfam" id="PF14897">
    <property type="entry name" value="EpsG"/>
    <property type="match status" value="1"/>
</dbReference>
<feature type="transmembrane region" description="Helical" evidence="1">
    <location>
        <begin position="121"/>
        <end position="141"/>
    </location>
</feature>
<keyword evidence="1" id="KW-0472">Membrane</keyword>
<dbReference type="EMBL" id="NMWV01000018">
    <property type="protein sequence ID" value="PLS24547.1"/>
    <property type="molecule type" value="Genomic_DNA"/>
</dbReference>
<reference evidence="3 5" key="2">
    <citation type="submission" date="2021-03" db="EMBL/GenBank/DDBJ databases">
        <title>Genome sequencing of Bifidobacterium imperatoris JCM 32708.</title>
        <authorList>
            <person name="Kim J."/>
        </authorList>
    </citation>
    <scope>NUCLEOTIDE SEQUENCE [LARGE SCALE GENOMIC DNA]</scope>
    <source>
        <strain evidence="3 5">JCM 32708</strain>
    </source>
</reference>
<dbReference type="InterPro" id="IPR049458">
    <property type="entry name" value="EpsG-like"/>
</dbReference>
<accession>A0A2N5IRF5</accession>
<evidence type="ECO:0000313" key="4">
    <source>
        <dbReference type="Proteomes" id="UP000234855"/>
    </source>
</evidence>
<keyword evidence="5" id="KW-1185">Reference proteome</keyword>
<dbReference type="Proteomes" id="UP000663067">
    <property type="component" value="Chromosome"/>
</dbReference>
<reference evidence="2 4" key="1">
    <citation type="submission" date="2017-07" db="EMBL/GenBank/DDBJ databases">
        <title>Bifidobacterium novel species.</title>
        <authorList>
            <person name="Lugli G.A."/>
            <person name="Milani C."/>
            <person name="Duranti S."/>
            <person name="Mangifesta M."/>
        </authorList>
    </citation>
    <scope>NUCLEOTIDE SEQUENCE [LARGE SCALE GENOMIC DNA]</scope>
    <source>
        <strain evidence="2 4">45</strain>
    </source>
</reference>
<protein>
    <submittedName>
        <fullName evidence="2 3">EpsG family</fullName>
    </submittedName>
</protein>
<gene>
    <name evidence="3" type="ORF">BLI708_01730</name>
    <name evidence="2" type="ORF">Tam1G_1366</name>
</gene>
<feature type="transmembrane region" description="Helical" evidence="1">
    <location>
        <begin position="275"/>
        <end position="303"/>
    </location>
</feature>
<feature type="transmembrane region" description="Helical" evidence="1">
    <location>
        <begin position="232"/>
        <end position="255"/>
    </location>
</feature>
<feature type="transmembrane region" description="Helical" evidence="1">
    <location>
        <begin position="190"/>
        <end position="211"/>
    </location>
</feature>
<evidence type="ECO:0000313" key="5">
    <source>
        <dbReference type="Proteomes" id="UP000663067"/>
    </source>
</evidence>
<organism evidence="2 4">
    <name type="scientific">Bifidobacterium imperatoris</name>
    <dbReference type="NCBI Taxonomy" id="2020965"/>
    <lineage>
        <taxon>Bacteria</taxon>
        <taxon>Bacillati</taxon>
        <taxon>Actinomycetota</taxon>
        <taxon>Actinomycetes</taxon>
        <taxon>Bifidobacteriales</taxon>
        <taxon>Bifidobacteriaceae</taxon>
        <taxon>Bifidobacterium</taxon>
    </lineage>
</organism>
<proteinExistence type="predicted"/>
<dbReference type="RefSeq" id="WP_101625985.1">
    <property type="nucleotide sequence ID" value="NZ_CP071591.1"/>
</dbReference>
<evidence type="ECO:0000313" key="2">
    <source>
        <dbReference type="EMBL" id="PLS24547.1"/>
    </source>
</evidence>
<dbReference type="EMBL" id="CP071591">
    <property type="protein sequence ID" value="QSY58071.1"/>
    <property type="molecule type" value="Genomic_DNA"/>
</dbReference>
<name>A0A2N5IRF5_9BIFI</name>
<feature type="transmembrane region" description="Helical" evidence="1">
    <location>
        <begin position="324"/>
        <end position="342"/>
    </location>
</feature>
<keyword evidence="1" id="KW-0812">Transmembrane</keyword>
<sequence length="365" mass="41363">MKIIITTILISVLCLIKKNNKILFVIALLWLWLLMAFSDGNADAIINEGRYYNYSNTVGITEPGYYLLMQTFMRMGVSFALYKQIIAAIEIILIGSTIFKLSSSPNVVLALYALYPFCLDVVQMRFTLALSIVIFAIRYLFPDNTTKSMITRDVIFVILIVAASMFHFVAIFYLLLLIGKHLSMKATVTFVAMVNIIGFALFNPYSLLIIAKYVGIESKVVAYLNRPTSGKVLILTLLSIVIYIVTFTITYAFSIRFIRLQRISDRDFVGIKSNIISLCIIPFLVVAPDFLRILTGLSILNYITISNHLSSHRVNLRNFSFSPNNVLLIILLYITAFANLYKLVLGNANYYTVFLPLFFSNTLIR</sequence>
<evidence type="ECO:0000313" key="3">
    <source>
        <dbReference type="EMBL" id="QSY58071.1"/>
    </source>
</evidence>